<name>A0ABP8H6A2_9BURK</name>
<gene>
    <name evidence="2" type="ORF">GCM10023144_27830</name>
</gene>
<organism evidence="2 3">
    <name type="scientific">Pigmentiphaga soli</name>
    <dbReference type="NCBI Taxonomy" id="1007095"/>
    <lineage>
        <taxon>Bacteria</taxon>
        <taxon>Pseudomonadati</taxon>
        <taxon>Pseudomonadota</taxon>
        <taxon>Betaproteobacteria</taxon>
        <taxon>Burkholderiales</taxon>
        <taxon>Alcaligenaceae</taxon>
        <taxon>Pigmentiphaga</taxon>
    </lineage>
</organism>
<dbReference type="Pfam" id="PF10670">
    <property type="entry name" value="DUF4198"/>
    <property type="match status" value="1"/>
</dbReference>
<feature type="chain" id="PRO_5045595692" evidence="1">
    <location>
        <begin position="23"/>
        <end position="269"/>
    </location>
</feature>
<comment type="caution">
    <text evidence="2">The sequence shown here is derived from an EMBL/GenBank/DDBJ whole genome shotgun (WGS) entry which is preliminary data.</text>
</comment>
<sequence length="269" mass="29629">MKFSIKWAAVALAFCLPLSAQAHRTWLLPSATVLSGNDPWVTVDAAVSNDLFYFEHFPLQLRNLQITAPDGKPAQAENQSTGRYRSTFDVHLTQPGTYRIAVLNDGVFASWKQDGKTRRMRGTPETLAKEVPADAQDLQITQMNGRVETFVTVGKPTDTVLKPVGQGLELSPVTHPNDLFAEDTGTFRFLLDGQPAANIDVSVVPGGIRYRDQLGEIKTRTDADGKFSVKWPAPGMYWIEAAVRDAKTSVPQAKERRATYAATVEVLPQ</sequence>
<evidence type="ECO:0000313" key="2">
    <source>
        <dbReference type="EMBL" id="GAA4335002.1"/>
    </source>
</evidence>
<dbReference type="Proteomes" id="UP001501671">
    <property type="component" value="Unassembled WGS sequence"/>
</dbReference>
<keyword evidence="3" id="KW-1185">Reference proteome</keyword>
<proteinExistence type="predicted"/>
<dbReference type="RefSeq" id="WP_345250455.1">
    <property type="nucleotide sequence ID" value="NZ_BAABFO010000012.1"/>
</dbReference>
<accession>A0ABP8H6A2</accession>
<evidence type="ECO:0000256" key="1">
    <source>
        <dbReference type="SAM" id="SignalP"/>
    </source>
</evidence>
<dbReference type="EMBL" id="BAABFO010000012">
    <property type="protein sequence ID" value="GAA4335002.1"/>
    <property type="molecule type" value="Genomic_DNA"/>
</dbReference>
<reference evidence="3" key="1">
    <citation type="journal article" date="2019" name="Int. J. Syst. Evol. Microbiol.">
        <title>The Global Catalogue of Microorganisms (GCM) 10K type strain sequencing project: providing services to taxonomists for standard genome sequencing and annotation.</title>
        <authorList>
            <consortium name="The Broad Institute Genomics Platform"/>
            <consortium name="The Broad Institute Genome Sequencing Center for Infectious Disease"/>
            <person name="Wu L."/>
            <person name="Ma J."/>
        </authorList>
    </citation>
    <scope>NUCLEOTIDE SEQUENCE [LARGE SCALE GENOMIC DNA]</scope>
    <source>
        <strain evidence="3">JCM 17666</strain>
    </source>
</reference>
<protein>
    <submittedName>
        <fullName evidence="2">DUF4198 domain-containing protein</fullName>
    </submittedName>
</protein>
<dbReference type="InterPro" id="IPR019613">
    <property type="entry name" value="DUF4198"/>
</dbReference>
<feature type="signal peptide" evidence="1">
    <location>
        <begin position="1"/>
        <end position="22"/>
    </location>
</feature>
<evidence type="ECO:0000313" key="3">
    <source>
        <dbReference type="Proteomes" id="UP001501671"/>
    </source>
</evidence>
<keyword evidence="1" id="KW-0732">Signal</keyword>